<evidence type="ECO:0000313" key="8">
    <source>
        <dbReference type="Proteomes" id="UP000243459"/>
    </source>
</evidence>
<evidence type="ECO:0000256" key="2">
    <source>
        <dbReference type="ARBA" id="ARBA00010271"/>
    </source>
</evidence>
<dbReference type="PANTHER" id="PTHR11062:SF59">
    <property type="entry name" value="EXOSTOSIN FAMILY PROTEIN"/>
    <property type="match status" value="1"/>
</dbReference>
<evidence type="ECO:0000256" key="3">
    <source>
        <dbReference type="ARBA" id="ARBA00022676"/>
    </source>
</evidence>
<keyword evidence="5" id="KW-0333">Golgi apparatus</keyword>
<evidence type="ECO:0000259" key="6">
    <source>
        <dbReference type="Pfam" id="PF03016"/>
    </source>
</evidence>
<dbReference type="OMA" id="QYWGGKD"/>
<sequence length="576" mass="65456">MKAEALDLLTAASSRRGCIVFVTVMIARRCFLVLGADSGHRKESSSVRSEEAKALPLDLKVSFNSTSATSLLSGSEIFSSNQMNSSDGDQENLPKLQEELIVAGDENGENSSSDKLAARPLDAKVTINFTGKTSLLPPTVNFWSNQVKSSDGDIRNLHKQQEVHAESIAIVSPPLVDPASTGTSSKSEEHISLTEADRQLMYAKKEISHAPMVSDDSDLYAPLFRNISVFKRSYELMERILKVYIYQDGRRPIFHTPVLKGIYASEGWFMKQMEGNTQFVVKDPNKAHLFYLPYNSRQLEATLYKPGLHSLRPLAIFLKEYVDWISVKYPFWNRTRGADHFLVACHDWGPYETRLHTELSKNTIKALCNADLSEGFIRGKDVSLPETYIKNPKKPLKDLGGKPVSKRSILAFFAGQMHGRVRPVLLSHWQGKDEDMKIYGPLPSRISKKFSYIQHMKSSKFCICPMGYEVNSPRIVEAIYYECVPVIIADNFLLPFDEVLDWSAFSIVVAEEDIPNLKDILLKVSHRKYVSMHENVRRLKRHFLWHPVPIKYDIFHMILHSIWFNRLNQIRVSSVA</sequence>
<name>A0A5P1FWL5_ASPOF</name>
<gene>
    <name evidence="7" type="ORF">A4U43_C01F27790</name>
</gene>
<proteinExistence type="inferred from homology"/>
<reference evidence="8" key="1">
    <citation type="journal article" date="2017" name="Nat. Commun.">
        <title>The asparagus genome sheds light on the origin and evolution of a young Y chromosome.</title>
        <authorList>
            <person name="Harkess A."/>
            <person name="Zhou J."/>
            <person name="Xu C."/>
            <person name="Bowers J.E."/>
            <person name="Van der Hulst R."/>
            <person name="Ayyampalayam S."/>
            <person name="Mercati F."/>
            <person name="Riccardi P."/>
            <person name="McKain M.R."/>
            <person name="Kakrana A."/>
            <person name="Tang H."/>
            <person name="Ray J."/>
            <person name="Groenendijk J."/>
            <person name="Arikit S."/>
            <person name="Mathioni S.M."/>
            <person name="Nakano M."/>
            <person name="Shan H."/>
            <person name="Telgmann-Rauber A."/>
            <person name="Kanno A."/>
            <person name="Yue Z."/>
            <person name="Chen H."/>
            <person name="Li W."/>
            <person name="Chen Y."/>
            <person name="Xu X."/>
            <person name="Zhang Y."/>
            <person name="Luo S."/>
            <person name="Chen H."/>
            <person name="Gao J."/>
            <person name="Mao Z."/>
            <person name="Pires J.C."/>
            <person name="Luo M."/>
            <person name="Kudrna D."/>
            <person name="Wing R.A."/>
            <person name="Meyers B.C."/>
            <person name="Yi K."/>
            <person name="Kong H."/>
            <person name="Lavrijsen P."/>
            <person name="Sunseri F."/>
            <person name="Falavigna A."/>
            <person name="Ye Y."/>
            <person name="Leebens-Mack J.H."/>
            <person name="Chen G."/>
        </authorList>
    </citation>
    <scope>NUCLEOTIDE SEQUENCE [LARGE SCALE GENOMIC DNA]</scope>
    <source>
        <strain evidence="8">cv. DH0086</strain>
    </source>
</reference>
<dbReference type="InterPro" id="IPR040911">
    <property type="entry name" value="Exostosin_GT47"/>
</dbReference>
<comment type="subcellular location">
    <subcellularLocation>
        <location evidence="1">Golgi apparatus membrane</location>
        <topology evidence="1">Single-pass type II membrane protein</topology>
    </subcellularLocation>
</comment>
<comment type="similarity">
    <text evidence="2">Belongs to the glycosyltransferase 47 family.</text>
</comment>
<keyword evidence="3" id="KW-0808">Transferase</keyword>
<dbReference type="AlphaFoldDB" id="A0A5P1FWL5"/>
<evidence type="ECO:0000256" key="4">
    <source>
        <dbReference type="ARBA" id="ARBA00022968"/>
    </source>
</evidence>
<dbReference type="Proteomes" id="UP000243459">
    <property type="component" value="Chromosome 1"/>
</dbReference>
<dbReference type="EMBL" id="CM007381">
    <property type="protein sequence ID" value="ONK81321.1"/>
    <property type="molecule type" value="Genomic_DNA"/>
</dbReference>
<dbReference type="PANTHER" id="PTHR11062">
    <property type="entry name" value="EXOSTOSIN HEPARAN SULFATE GLYCOSYLTRANSFERASE -RELATED"/>
    <property type="match status" value="1"/>
</dbReference>
<feature type="domain" description="Exostosin GT47" evidence="6">
    <location>
        <begin position="239"/>
        <end position="521"/>
    </location>
</feature>
<protein>
    <recommendedName>
        <fullName evidence="6">Exostosin GT47 domain-containing protein</fullName>
    </recommendedName>
</protein>
<evidence type="ECO:0000256" key="5">
    <source>
        <dbReference type="ARBA" id="ARBA00023034"/>
    </source>
</evidence>
<evidence type="ECO:0000256" key="1">
    <source>
        <dbReference type="ARBA" id="ARBA00004323"/>
    </source>
</evidence>
<organism evidence="7 8">
    <name type="scientific">Asparagus officinalis</name>
    <name type="common">Garden asparagus</name>
    <dbReference type="NCBI Taxonomy" id="4686"/>
    <lineage>
        <taxon>Eukaryota</taxon>
        <taxon>Viridiplantae</taxon>
        <taxon>Streptophyta</taxon>
        <taxon>Embryophyta</taxon>
        <taxon>Tracheophyta</taxon>
        <taxon>Spermatophyta</taxon>
        <taxon>Magnoliopsida</taxon>
        <taxon>Liliopsida</taxon>
        <taxon>Asparagales</taxon>
        <taxon>Asparagaceae</taxon>
        <taxon>Asparagoideae</taxon>
        <taxon>Asparagus</taxon>
    </lineage>
</organism>
<dbReference type="GO" id="GO:0000139">
    <property type="term" value="C:Golgi membrane"/>
    <property type="evidence" value="ECO:0007669"/>
    <property type="project" value="UniProtKB-SubCell"/>
</dbReference>
<evidence type="ECO:0000313" key="7">
    <source>
        <dbReference type="EMBL" id="ONK81321.1"/>
    </source>
</evidence>
<keyword evidence="8" id="KW-1185">Reference proteome</keyword>
<dbReference type="Pfam" id="PF03016">
    <property type="entry name" value="Exostosin_GT47"/>
    <property type="match status" value="1"/>
</dbReference>
<keyword evidence="3" id="KW-0328">Glycosyltransferase</keyword>
<dbReference type="Gramene" id="ONK81321">
    <property type="protein sequence ID" value="ONK81321"/>
    <property type="gene ID" value="A4U43_C01F27790"/>
</dbReference>
<keyword evidence="4" id="KW-0812">Transmembrane</keyword>
<dbReference type="InterPro" id="IPR004263">
    <property type="entry name" value="Exostosin"/>
</dbReference>
<accession>A0A5P1FWL5</accession>
<dbReference type="GO" id="GO:0016757">
    <property type="term" value="F:glycosyltransferase activity"/>
    <property type="evidence" value="ECO:0007669"/>
    <property type="project" value="UniProtKB-KW"/>
</dbReference>
<keyword evidence="4" id="KW-0735">Signal-anchor</keyword>